<dbReference type="InterPro" id="IPR009003">
    <property type="entry name" value="Peptidase_S1_PA"/>
</dbReference>
<evidence type="ECO:0000256" key="6">
    <source>
        <dbReference type="ARBA" id="ARBA00023145"/>
    </source>
</evidence>
<evidence type="ECO:0000259" key="8">
    <source>
        <dbReference type="PROSITE" id="PS50240"/>
    </source>
</evidence>
<comment type="caution">
    <text evidence="9">The sequence shown here is derived from an EMBL/GenBank/DDBJ whole genome shotgun (WGS) entry which is preliminary data.</text>
</comment>
<dbReference type="GO" id="GO:0005737">
    <property type="term" value="C:cytoplasm"/>
    <property type="evidence" value="ECO:0007669"/>
    <property type="project" value="TreeGrafter"/>
</dbReference>
<dbReference type="EMBL" id="AKHW03003018">
    <property type="protein sequence ID" value="KYO36114.1"/>
    <property type="molecule type" value="Genomic_DNA"/>
</dbReference>
<dbReference type="PROSITE" id="PS50240">
    <property type="entry name" value="TRYPSIN_DOM"/>
    <property type="match status" value="1"/>
</dbReference>
<dbReference type="Gene3D" id="2.40.10.10">
    <property type="entry name" value="Trypsin-like serine proteases"/>
    <property type="match status" value="2"/>
</dbReference>
<keyword evidence="4" id="KW-0378">Hydrolase</keyword>
<keyword evidence="7" id="KW-1015">Disulfide bond</keyword>
<organism evidence="9 10">
    <name type="scientific">Alligator mississippiensis</name>
    <name type="common">American alligator</name>
    <dbReference type="NCBI Taxonomy" id="8496"/>
    <lineage>
        <taxon>Eukaryota</taxon>
        <taxon>Metazoa</taxon>
        <taxon>Chordata</taxon>
        <taxon>Craniata</taxon>
        <taxon>Vertebrata</taxon>
        <taxon>Euteleostomi</taxon>
        <taxon>Archelosauria</taxon>
        <taxon>Archosauria</taxon>
        <taxon>Crocodylia</taxon>
        <taxon>Alligatoridae</taxon>
        <taxon>Alligatorinae</taxon>
        <taxon>Alligator</taxon>
    </lineage>
</organism>
<dbReference type="PANTHER" id="PTHR24271">
    <property type="entry name" value="KALLIKREIN-RELATED"/>
    <property type="match status" value="1"/>
</dbReference>
<gene>
    <name evidence="9" type="ORF">Y1Q_0013148</name>
</gene>
<keyword evidence="3" id="KW-0732">Signal</keyword>
<dbReference type="GO" id="GO:0004252">
    <property type="term" value="F:serine-type endopeptidase activity"/>
    <property type="evidence" value="ECO:0007669"/>
    <property type="project" value="InterPro"/>
</dbReference>
<dbReference type="PROSITE" id="PS00135">
    <property type="entry name" value="TRYPSIN_SER"/>
    <property type="match status" value="1"/>
</dbReference>
<dbReference type="InterPro" id="IPR001314">
    <property type="entry name" value="Peptidase_S1A"/>
</dbReference>
<protein>
    <submittedName>
        <fullName evidence="9">Mast cell protease 3-like</fullName>
    </submittedName>
</protein>
<dbReference type="GO" id="GO:0006508">
    <property type="term" value="P:proteolysis"/>
    <property type="evidence" value="ECO:0007669"/>
    <property type="project" value="UniProtKB-KW"/>
</dbReference>
<evidence type="ECO:0000256" key="5">
    <source>
        <dbReference type="ARBA" id="ARBA00022825"/>
    </source>
</evidence>
<evidence type="ECO:0000313" key="9">
    <source>
        <dbReference type="EMBL" id="KYO36114.1"/>
    </source>
</evidence>
<feature type="domain" description="Peptidase S1" evidence="8">
    <location>
        <begin position="1"/>
        <end position="165"/>
    </location>
</feature>
<dbReference type="InterPro" id="IPR033116">
    <property type="entry name" value="TRYPSIN_SER"/>
</dbReference>
<dbReference type="SUPFAM" id="SSF50494">
    <property type="entry name" value="Trypsin-like serine proteases"/>
    <property type="match status" value="1"/>
</dbReference>
<evidence type="ECO:0000256" key="1">
    <source>
        <dbReference type="ARBA" id="ARBA00009228"/>
    </source>
</evidence>
<dbReference type="OrthoDB" id="5565075at2759"/>
<keyword evidence="10" id="KW-1185">Reference proteome</keyword>
<dbReference type="CDD" id="cd00190">
    <property type="entry name" value="Tryp_SPc"/>
    <property type="match status" value="1"/>
</dbReference>
<keyword evidence="6" id="KW-0865">Zymogen</keyword>
<proteinExistence type="inferred from homology"/>
<evidence type="ECO:0000256" key="4">
    <source>
        <dbReference type="ARBA" id="ARBA00022801"/>
    </source>
</evidence>
<dbReference type="InterPro" id="IPR043504">
    <property type="entry name" value="Peptidase_S1_PA_chymotrypsin"/>
</dbReference>
<dbReference type="FunFam" id="2.40.10.10:FF:000010">
    <property type="entry name" value="Kallikrein related peptidase 11"/>
    <property type="match status" value="1"/>
</dbReference>
<dbReference type="STRING" id="8496.A0A151NH86"/>
<evidence type="ECO:0000256" key="2">
    <source>
        <dbReference type="ARBA" id="ARBA00022670"/>
    </source>
</evidence>
<dbReference type="SMART" id="SM00020">
    <property type="entry name" value="Tryp_SPc"/>
    <property type="match status" value="1"/>
</dbReference>
<name>A0A151NH86_ALLMI</name>
<comment type="similarity">
    <text evidence="1">Belongs to the peptidase S1 family. Snake venom subfamily.</text>
</comment>
<evidence type="ECO:0000313" key="10">
    <source>
        <dbReference type="Proteomes" id="UP000050525"/>
    </source>
</evidence>
<keyword evidence="2" id="KW-0645">Protease</keyword>
<dbReference type="InterPro" id="IPR001254">
    <property type="entry name" value="Trypsin_dom"/>
</dbReference>
<accession>A0A151NH86</accession>
<dbReference type="Pfam" id="PF00089">
    <property type="entry name" value="Trypsin"/>
    <property type="match status" value="1"/>
</dbReference>
<dbReference type="AlphaFoldDB" id="A0A151NH86"/>
<keyword evidence="5" id="KW-0720">Serine protease</keyword>
<dbReference type="PRINTS" id="PR00722">
    <property type="entry name" value="CHYMOTRYPSIN"/>
</dbReference>
<dbReference type="Proteomes" id="UP000050525">
    <property type="component" value="Unassembled WGS sequence"/>
</dbReference>
<dbReference type="KEGG" id="amj:102562017"/>
<dbReference type="PANTHER" id="PTHR24271:SF81">
    <property type="entry name" value="GRANZYME B"/>
    <property type="match status" value="1"/>
</dbReference>
<reference evidence="9 10" key="1">
    <citation type="journal article" date="2012" name="Genome Biol.">
        <title>Sequencing three crocodilian genomes to illuminate the evolution of archosaurs and amniotes.</title>
        <authorList>
            <person name="St John J.A."/>
            <person name="Braun E.L."/>
            <person name="Isberg S.R."/>
            <person name="Miles L.G."/>
            <person name="Chong A.Y."/>
            <person name="Gongora J."/>
            <person name="Dalzell P."/>
            <person name="Moran C."/>
            <person name="Bed'hom B."/>
            <person name="Abzhanov A."/>
            <person name="Burgess S.C."/>
            <person name="Cooksey A.M."/>
            <person name="Castoe T.A."/>
            <person name="Crawford N.G."/>
            <person name="Densmore L.D."/>
            <person name="Drew J.C."/>
            <person name="Edwards S.V."/>
            <person name="Faircloth B.C."/>
            <person name="Fujita M.K."/>
            <person name="Greenwold M.J."/>
            <person name="Hoffmann F.G."/>
            <person name="Howard J.M."/>
            <person name="Iguchi T."/>
            <person name="Janes D.E."/>
            <person name="Khan S.Y."/>
            <person name="Kohno S."/>
            <person name="de Koning A.J."/>
            <person name="Lance S.L."/>
            <person name="McCarthy F.M."/>
            <person name="McCormack J.E."/>
            <person name="Merchant M.E."/>
            <person name="Peterson D.G."/>
            <person name="Pollock D.D."/>
            <person name="Pourmand N."/>
            <person name="Raney B.J."/>
            <person name="Roessler K.A."/>
            <person name="Sanford J.R."/>
            <person name="Sawyer R.H."/>
            <person name="Schmidt C.J."/>
            <person name="Triplett E.W."/>
            <person name="Tuberville T.D."/>
            <person name="Venegas-Anaya M."/>
            <person name="Howard J.T."/>
            <person name="Jarvis E.D."/>
            <person name="Guillette L.J.Jr."/>
            <person name="Glenn T.C."/>
            <person name="Green R.E."/>
            <person name="Ray D.A."/>
        </authorList>
    </citation>
    <scope>NUCLEOTIDE SEQUENCE [LARGE SCALE GENOMIC DNA]</scope>
    <source>
        <strain evidence="9">KSC_2009_1</strain>
    </source>
</reference>
<evidence type="ECO:0000256" key="3">
    <source>
        <dbReference type="ARBA" id="ARBA00022729"/>
    </source>
</evidence>
<sequence length="167" mass="18716">MMEKNRQEIAVRDIIPHENYNRRTKENDIMLLQLARKAKITKTVDLIRLPQANNVLKPGTTCSVAGWGRTGVHIIRPSNKLQEVDLKMGDEEQCRYLYGSFNSTLMICMGDSRDKKSSFKGDSGGPLVCKGIAQGIVSFGKHSGIPPAVYTRVSAYIDWIEENMGQK</sequence>
<evidence type="ECO:0000256" key="7">
    <source>
        <dbReference type="ARBA" id="ARBA00023157"/>
    </source>
</evidence>
<dbReference type="eggNOG" id="KOG3627">
    <property type="taxonomic scope" value="Eukaryota"/>
</dbReference>